<dbReference type="PANTHER" id="PTHR11932">
    <property type="entry name" value="CULLIN"/>
    <property type="match status" value="1"/>
</dbReference>
<feature type="region of interest" description="Disordered" evidence="1">
    <location>
        <begin position="123"/>
        <end position="151"/>
    </location>
</feature>
<feature type="compositionally biased region" description="Low complexity" evidence="1">
    <location>
        <begin position="1576"/>
        <end position="1591"/>
    </location>
</feature>
<dbReference type="KEGG" id="loi:92356279"/>
<dbReference type="SUPFAM" id="SSF75632">
    <property type="entry name" value="Cullin homology domain"/>
    <property type="match status" value="1"/>
</dbReference>
<sequence length="1904" mass="204836">MTVSLHDVIKEWEVVNAGLWRASQESHRRYPFPANSDGGLADIDRAAEATSSSSPLSSTTMYARVYNLLTRVHLVAEDARYNSFYIIQHLLWVTIVAWANQLANASRGLIQLPIGMRQYHEPLPSCTTRGSGAKGSGDGNDTADKSVSSASSPVQRTSFSCALLPQLEFWPPNILGETTGTASCEPDNLRNASTHRAPSLPEVWSDAVQRIFALWCDRPITGSCAVSAQPCNTQSASATIVPAAVQYAHVWVIVAQHYHRFKSLLSLFFLRYDALLEDAEEELQRRGRQQQQHRRCSDCRGGKVQRAGTNSPQLPPFPLRRRSDPSHALFFSITAPTAPPTGEESALHANKQARVSPRPRLSVPSTASLLGHLMQSIVNENLRKIHEAIGGALLFLLLPRVYRARLRHQNTAHVSGADSHTSWSDYAPPQGNTGTGKGNTSKETPRALIKMPEVSNLPDWQCSAYDDDEGEDDDHVVWSSPPSPLLSYRAVSVPHGNGDAPAPADRAGAPCTACRVGGRAQQEEYVLRHIFKVLLMIEDCGLHALQRCLVEDGKRVASFYGCQLAANLFDDAAGQPAAFVSEPPSCSPSGAAITTARTLADANRVLRETLQAYVRLRAKLLFLNAGTTHFLDALTPWGRTRMLESLNAFLCGFSGVFVPSPLPSDGEAPGRSTAVSFNQEPNQSVTSLHDGYDELALFTPANAGVADFAQRWGVPLWVAMCDDTQQRMKALKHEEEKRAKRPKRCMAPAEQECGHTTQLAQQQLHATGERPDGETGEKDRWSSSRGDTSAPSAPFAPSLTPAVRSAGDDGLANKPDARDRHSVASTELEDAVSRTASVVWPPSSPTAASVGGGGGDGIRRHRGVDEAGRPFTRRRGRGLDLKRVLHQQQQRRARLGDVKLPQRGVTASRMGAPVAGSEDGGGDAVESLYTGETASVGDDGSVLAAAVETGNDGSGVGRLLGNTSAALTEVGQRGGGQGPAISGSSPAKRFSRSAQLHQVATLPDEGFPCLLYLMPRRSRFAIQDKAAAAVQQQLLTRFSANVQAYLTDYLMEFETAAAASADHRVASASPKIKREKAAQVMAVRENAGNSTVGAPLIDIVTPLPKPVLARMAFLLEMTYAALQGRGGAASGSLDDHTEDHNGSGNGASLRPLMETGLTATGQELGAAILEHYNGEFDSVVSTALSTPTSPALLAIAAVRKGFQGFLTSLEKRAVLALAKALYDHVQQGAAKQPPAAQLDAVDTILNMASLLNSKDKFVLLLKGYLASQVMMCRSPSELVVESQVVSRMAYRLGAAVAAPCLTLLRDLQLAMSDPCSVATLLPPFSGHADFAEDWEVNAAYESFSGGGRRGDCGEFRGASSAGMVAECAQLAATRDAEMSASVGHSYHGVFGLIHRLRVLCQAWWQPHTTVLLSSRRLRQLWERHQLLDERIVDAVLSVEWQYQGHSEPYGGYGELARLRESEHSNHSPPSRSGGGGPKSSRGSLNDAPEGARSRRGSGGQHTGSLSAGTQLRTVTAAAVVRGFSSALGNAVRRTGRQAGDFGYHDSDNESEDYREAYGGLLTLSTLQQHRSAYAPSSSSHRGSNLSSVGSPGAVGGAGAGGEQWGTSDGRQSTIADDRASTAVPADGQLERRRLRWPLGNGQLAFYLFPRGTCSTEHSVSQAVQIFGPPITLLVCQLLDRAREQPYTFDALHKALPVQAPKPLLAHLLHELVKADVVVRSVAAGTRQLTYQLRDDTREARQRKVVVDVRAAAQQKWVAQVMTMTDADAADDGQDDSPERDRAREPASPANPTKAAIFFPRSSPDPAQQVHINASTKAKASPSALVDEPSSLTYSADRAYKIKVCIVRVMKAERVLSHRELAERVALALEDQFVVTPGQFKSCVAHLIEKEFLQRGEQGEYMFVS</sequence>
<feature type="region of interest" description="Disordered" evidence="1">
    <location>
        <begin position="970"/>
        <end position="989"/>
    </location>
</feature>
<feature type="region of interest" description="Disordered" evidence="1">
    <location>
        <begin position="413"/>
        <end position="443"/>
    </location>
</feature>
<feature type="compositionally biased region" description="Basic and acidic residues" evidence="1">
    <location>
        <begin position="767"/>
        <end position="782"/>
    </location>
</feature>
<evidence type="ECO:0000256" key="1">
    <source>
        <dbReference type="SAM" id="MobiDB-lite"/>
    </source>
</evidence>
<evidence type="ECO:0000259" key="2">
    <source>
        <dbReference type="SMART" id="SM00884"/>
    </source>
</evidence>
<organism evidence="3 4">
    <name type="scientific">Leishmania orientalis</name>
    <dbReference type="NCBI Taxonomy" id="2249476"/>
    <lineage>
        <taxon>Eukaryota</taxon>
        <taxon>Discoba</taxon>
        <taxon>Euglenozoa</taxon>
        <taxon>Kinetoplastea</taxon>
        <taxon>Metakinetoplastina</taxon>
        <taxon>Trypanosomatida</taxon>
        <taxon>Trypanosomatidae</taxon>
        <taxon>Leishmaniinae</taxon>
        <taxon>Leishmania</taxon>
    </lineage>
</organism>
<feature type="compositionally biased region" description="Low complexity" evidence="1">
    <location>
        <begin position="754"/>
        <end position="766"/>
    </location>
</feature>
<feature type="region of interest" description="Disordered" evidence="1">
    <location>
        <begin position="1459"/>
        <end position="1509"/>
    </location>
</feature>
<dbReference type="InterPro" id="IPR019559">
    <property type="entry name" value="Cullin_neddylation_domain"/>
</dbReference>
<dbReference type="InterPro" id="IPR045093">
    <property type="entry name" value="Cullin"/>
</dbReference>
<feature type="region of interest" description="Disordered" evidence="1">
    <location>
        <begin position="1767"/>
        <end position="1793"/>
    </location>
</feature>
<feature type="compositionally biased region" description="Polar residues" evidence="1">
    <location>
        <begin position="1604"/>
        <end position="1614"/>
    </location>
</feature>
<name>A0A836GU74_9TRYP</name>
<feature type="region of interest" description="Disordered" evidence="1">
    <location>
        <begin position="339"/>
        <end position="360"/>
    </location>
</feature>
<dbReference type="InterPro" id="IPR036388">
    <property type="entry name" value="WH-like_DNA-bd_sf"/>
</dbReference>
<feature type="compositionally biased region" description="Polar residues" evidence="1">
    <location>
        <begin position="413"/>
        <end position="424"/>
    </location>
</feature>
<dbReference type="SMART" id="SM00884">
    <property type="entry name" value="Cullin_Nedd8"/>
    <property type="match status" value="1"/>
</dbReference>
<feature type="region of interest" description="Disordered" evidence="1">
    <location>
        <begin position="1128"/>
        <end position="1148"/>
    </location>
</feature>
<evidence type="ECO:0000313" key="4">
    <source>
        <dbReference type="Proteomes" id="UP000674143"/>
    </source>
</evidence>
<dbReference type="GeneID" id="92356279"/>
<reference evidence="4" key="2">
    <citation type="journal article" date="2021" name="Sci. Data">
        <title>Chromosome-scale genome sequencing, assembly and annotation of six genomes from subfamily Leishmaniinae.</title>
        <authorList>
            <person name="Almutairi H."/>
            <person name="Urbaniak M.D."/>
            <person name="Bates M.D."/>
            <person name="Jariyapan N."/>
            <person name="Kwakye-Nuako G."/>
            <person name="Thomaz Soccol V."/>
            <person name="Al-Salem W.S."/>
            <person name="Dillon R.J."/>
            <person name="Bates P.A."/>
            <person name="Gatherer D."/>
        </authorList>
    </citation>
    <scope>NUCLEOTIDE SEQUENCE [LARGE SCALE GENOMIC DNA]</scope>
</reference>
<feature type="region of interest" description="Disordered" evidence="1">
    <location>
        <begin position="1571"/>
        <end position="1626"/>
    </location>
</feature>
<feature type="region of interest" description="Disordered" evidence="1">
    <location>
        <begin position="285"/>
        <end position="319"/>
    </location>
</feature>
<dbReference type="InterPro" id="IPR036390">
    <property type="entry name" value="WH_DNA-bd_sf"/>
</dbReference>
<evidence type="ECO:0000313" key="3">
    <source>
        <dbReference type="EMBL" id="KAG5464815.1"/>
    </source>
</evidence>
<proteinExistence type="predicted"/>
<dbReference type="EMBL" id="JAFHLR010000036">
    <property type="protein sequence ID" value="KAG5464815.1"/>
    <property type="molecule type" value="Genomic_DNA"/>
</dbReference>
<dbReference type="Pfam" id="PF10557">
    <property type="entry name" value="Cullin_Nedd8"/>
    <property type="match status" value="1"/>
</dbReference>
<dbReference type="SUPFAM" id="SSF46785">
    <property type="entry name" value="Winged helix' DNA-binding domain"/>
    <property type="match status" value="1"/>
</dbReference>
<gene>
    <name evidence="3" type="ORF">LSCM4_00256</name>
</gene>
<feature type="region of interest" description="Disordered" evidence="1">
    <location>
        <begin position="731"/>
        <end position="863"/>
    </location>
</feature>
<keyword evidence="4" id="KW-1185">Reference proteome</keyword>
<comment type="caution">
    <text evidence="3">The sequence shown here is derived from an EMBL/GenBank/DDBJ whole genome shotgun (WGS) entry which is preliminary data.</text>
</comment>
<dbReference type="InterPro" id="IPR036317">
    <property type="entry name" value="Cullin_homology_sf"/>
</dbReference>
<dbReference type="Gene3D" id="1.10.10.10">
    <property type="entry name" value="Winged helix-like DNA-binding domain superfamily/Winged helix DNA-binding domain"/>
    <property type="match status" value="1"/>
</dbReference>
<protein>
    <recommendedName>
        <fullName evidence="2">Cullin neddylation domain-containing protein</fullName>
    </recommendedName>
</protein>
<reference evidence="4" key="1">
    <citation type="journal article" date="2021" name="Microbiol. Resour. Announc.">
        <title>LGAAP: Leishmaniinae Genome Assembly and Annotation Pipeline.</title>
        <authorList>
            <person name="Almutairi H."/>
            <person name="Urbaniak M.D."/>
            <person name="Bates M.D."/>
            <person name="Jariyapan N."/>
            <person name="Kwakye-Nuako G."/>
            <person name="Thomaz-Soccol V."/>
            <person name="Al-Salem W.S."/>
            <person name="Dillon R.J."/>
            <person name="Bates P.A."/>
            <person name="Gatherer D."/>
        </authorList>
    </citation>
    <scope>NUCLEOTIDE SEQUENCE [LARGE SCALE GENOMIC DNA]</scope>
</reference>
<feature type="compositionally biased region" description="Gly residues" evidence="1">
    <location>
        <begin position="1592"/>
        <end position="1603"/>
    </location>
</feature>
<dbReference type="RefSeq" id="XP_067058446.1">
    <property type="nucleotide sequence ID" value="XM_067202345.1"/>
</dbReference>
<dbReference type="Proteomes" id="UP000674143">
    <property type="component" value="Unassembled WGS sequence"/>
</dbReference>
<accession>A0A836GU74</accession>
<feature type="domain" description="Cullin neddylation" evidence="2">
    <location>
        <begin position="1833"/>
        <end position="1900"/>
    </location>
</feature>